<feature type="binding site" evidence="8">
    <location>
        <position position="79"/>
    </location>
    <ligand>
        <name>substrate</name>
    </ligand>
</feature>
<feature type="binding site" evidence="8">
    <location>
        <position position="165"/>
    </location>
    <ligand>
        <name>beta-D-fructose 1,6-bisphosphate</name>
        <dbReference type="ChEBI" id="CHEBI:32966"/>
        <note>allosteric activator</note>
    </ligand>
</feature>
<evidence type="ECO:0000256" key="9">
    <source>
        <dbReference type="PIRSR" id="PIRSR000102-1"/>
    </source>
</evidence>
<feature type="modified residue" description="Phosphotyrosine" evidence="8">
    <location>
        <position position="218"/>
    </location>
</feature>
<feature type="binding site" evidence="10">
    <location>
        <begin position="7"/>
        <end position="12"/>
    </location>
    <ligand>
        <name>NAD(+)</name>
        <dbReference type="ChEBI" id="CHEBI:57540"/>
    </ligand>
</feature>
<feature type="binding site" evidence="8">
    <location>
        <position position="11"/>
    </location>
    <ligand>
        <name>NAD(+)</name>
        <dbReference type="ChEBI" id="CHEBI:57540"/>
    </ligand>
</feature>
<dbReference type="SUPFAM" id="SSF51735">
    <property type="entry name" value="NAD(P)-binding Rossmann-fold domains"/>
    <property type="match status" value="1"/>
</dbReference>
<feature type="binding site" evidence="8">
    <location>
        <position position="85"/>
    </location>
    <ligand>
        <name>substrate</name>
    </ligand>
</feature>
<dbReference type="PIRSF" id="PIRSF000102">
    <property type="entry name" value="Lac_mal_DH"/>
    <property type="match status" value="1"/>
</dbReference>
<feature type="domain" description="Lactate/malate dehydrogenase C-terminal" evidence="12">
    <location>
        <begin position="142"/>
        <end position="308"/>
    </location>
</feature>
<feature type="binding site" evidence="8">
    <location>
        <begin position="145"/>
        <end position="148"/>
    </location>
    <ligand>
        <name>substrate</name>
    </ligand>
</feature>
<feature type="domain" description="Lactate/malate dehydrogenase N-terminal" evidence="11">
    <location>
        <begin position="1"/>
        <end position="139"/>
    </location>
</feature>
<dbReference type="SUPFAM" id="SSF56327">
    <property type="entry name" value="LDH C-terminal domain-like"/>
    <property type="match status" value="1"/>
</dbReference>
<feature type="binding site" evidence="8">
    <location>
        <position position="140"/>
    </location>
    <ligand>
        <name>NAD(+)</name>
        <dbReference type="ChEBI" id="CHEBI:57540"/>
    </ligand>
</feature>
<evidence type="ECO:0000259" key="12">
    <source>
        <dbReference type="Pfam" id="PF02866"/>
    </source>
</evidence>
<dbReference type="NCBIfam" id="TIGR01771">
    <property type="entry name" value="L-LDH-NAD"/>
    <property type="match status" value="1"/>
</dbReference>
<feature type="binding site" evidence="8 10">
    <location>
        <position position="32"/>
    </location>
    <ligand>
        <name>NAD(+)</name>
        <dbReference type="ChEBI" id="CHEBI:57540"/>
    </ligand>
</feature>
<evidence type="ECO:0000256" key="6">
    <source>
        <dbReference type="ARBA" id="ARBA00023027"/>
    </source>
</evidence>
<dbReference type="PRINTS" id="PR00086">
    <property type="entry name" value="LLDHDRGNASE"/>
</dbReference>
<reference evidence="13 14" key="1">
    <citation type="submission" date="2016-03" db="EMBL/GenBank/DDBJ databases">
        <title>Genome sequence of Nesiotobacter sp. nov., a moderately halophilic alphaproteobacterium isolated from the Yellow Sea, China.</title>
        <authorList>
            <person name="Zhang G."/>
            <person name="Zhang R."/>
        </authorList>
    </citation>
    <scope>NUCLEOTIDE SEQUENCE [LARGE SCALE GENOMIC DNA]</scope>
    <source>
        <strain evidence="13 14">WB1-6</strain>
    </source>
</reference>
<keyword evidence="8" id="KW-0597">Phosphoprotein</keyword>
<dbReference type="OrthoDB" id="9802969at2"/>
<dbReference type="InterPro" id="IPR011304">
    <property type="entry name" value="L-lactate_DH"/>
</dbReference>
<keyword evidence="6 8" id="KW-0520">NAD</keyword>
<dbReference type="AlphaFoldDB" id="A0A1U7JIB8"/>
<dbReference type="GO" id="GO:0006089">
    <property type="term" value="P:lactate metabolic process"/>
    <property type="evidence" value="ECO:0007669"/>
    <property type="project" value="TreeGrafter"/>
</dbReference>
<comment type="similarity">
    <text evidence="3 8">Belongs to the LDH/MDH superfamily. LDH family.</text>
</comment>
<evidence type="ECO:0000256" key="2">
    <source>
        <dbReference type="ARBA" id="ARBA00004843"/>
    </source>
</evidence>
<feature type="binding site" evidence="10">
    <location>
        <position position="92"/>
    </location>
    <ligand>
        <name>NAD(+)</name>
        <dbReference type="ChEBI" id="CHEBI:57540"/>
    </ligand>
</feature>
<evidence type="ECO:0000259" key="11">
    <source>
        <dbReference type="Pfam" id="PF00056"/>
    </source>
</evidence>
<comment type="caution">
    <text evidence="13">The sequence shown here is derived from an EMBL/GenBank/DDBJ whole genome shotgun (WGS) entry which is preliminary data.</text>
</comment>
<dbReference type="PROSITE" id="PS00064">
    <property type="entry name" value="L_LDH"/>
    <property type="match status" value="1"/>
</dbReference>
<feature type="binding site" evidence="8">
    <location>
        <position position="150"/>
    </location>
    <ligand>
        <name>beta-D-fructose 1,6-bisphosphate</name>
        <dbReference type="ChEBI" id="CHEBI:32966"/>
        <note>allosteric activator</note>
    </ligand>
</feature>
<feature type="binding site" evidence="8">
    <location>
        <position position="227"/>
    </location>
    <ligand>
        <name>substrate</name>
    </ligand>
</feature>
<accession>A0A1U7JIB8</accession>
<dbReference type="Gene3D" id="3.40.50.720">
    <property type="entry name" value="NAD(P)-binding Rossmann-like Domain"/>
    <property type="match status" value="1"/>
</dbReference>
<dbReference type="HAMAP" id="MF_00488">
    <property type="entry name" value="Lactate_dehydrog"/>
    <property type="match status" value="1"/>
</dbReference>
<feature type="binding site" evidence="8">
    <location>
        <begin position="115"/>
        <end position="117"/>
    </location>
    <ligand>
        <name>NAD(+)</name>
        <dbReference type="ChEBI" id="CHEBI:57540"/>
    </ligand>
</feature>
<dbReference type="PANTHER" id="PTHR43128:SF16">
    <property type="entry name" value="L-LACTATE DEHYDROGENASE"/>
    <property type="match status" value="1"/>
</dbReference>
<organism evidence="13 14">
    <name type="scientific">Pseudovibrio exalbescens</name>
    <dbReference type="NCBI Taxonomy" id="197461"/>
    <lineage>
        <taxon>Bacteria</taxon>
        <taxon>Pseudomonadati</taxon>
        <taxon>Pseudomonadota</taxon>
        <taxon>Alphaproteobacteria</taxon>
        <taxon>Hyphomicrobiales</taxon>
        <taxon>Stappiaceae</taxon>
        <taxon>Pseudovibrio</taxon>
    </lineage>
</organism>
<feature type="binding site" evidence="8">
    <location>
        <begin position="76"/>
        <end position="77"/>
    </location>
    <ligand>
        <name>NAD(+)</name>
        <dbReference type="ChEBI" id="CHEBI:57540"/>
    </ligand>
</feature>
<keyword evidence="8" id="KW-0963">Cytoplasm</keyword>
<comment type="catalytic activity">
    <reaction evidence="7 8">
        <text>(S)-lactate + NAD(+) = pyruvate + NADH + H(+)</text>
        <dbReference type="Rhea" id="RHEA:23444"/>
        <dbReference type="ChEBI" id="CHEBI:15361"/>
        <dbReference type="ChEBI" id="CHEBI:15378"/>
        <dbReference type="ChEBI" id="CHEBI:16651"/>
        <dbReference type="ChEBI" id="CHEBI:57540"/>
        <dbReference type="ChEBI" id="CHEBI:57945"/>
        <dbReference type="EC" id="1.1.1.27"/>
    </reaction>
</comment>
<dbReference type="Pfam" id="PF00056">
    <property type="entry name" value="Ldh_1_N"/>
    <property type="match status" value="1"/>
</dbReference>
<dbReference type="EMBL" id="LVVZ01000014">
    <property type="protein sequence ID" value="OKL44493.1"/>
    <property type="molecule type" value="Genomic_DNA"/>
</dbReference>
<dbReference type="RefSeq" id="WP_028480499.1">
    <property type="nucleotide sequence ID" value="NZ_LVVZ01000014.1"/>
</dbReference>
<evidence type="ECO:0000256" key="5">
    <source>
        <dbReference type="ARBA" id="ARBA00023002"/>
    </source>
</evidence>
<evidence type="ECO:0000256" key="3">
    <source>
        <dbReference type="ARBA" id="ARBA00006054"/>
    </source>
</evidence>
<dbReference type="InterPro" id="IPR015955">
    <property type="entry name" value="Lactate_DH/Glyco_Ohase_4_C"/>
</dbReference>
<dbReference type="EC" id="1.1.1.27" evidence="4 8"/>
<dbReference type="InterPro" id="IPR001236">
    <property type="entry name" value="Lactate/malate_DH_N"/>
</dbReference>
<sequence length="314" mass="32749">MKVGIVGVGAVGSTAAYAMVLNGVGNELVLVDYNPKLAIAQAEDIWHATPFSHAVKVRSGDYTELAGAKVVIIAAGVGQKPGESRIELLARNAEVFGSIIPNVLRYAPDAILVIAANPVDVMTNVAKEISGLPAQRVIGSGTILDTARFRTLLGQHLGISPISVHAEVMGEHGDSEVLIWSGAKAGNTNAHKFAEQIGRPLDDEIKATIDTKVRRAAYSIIEGKGSTNFGIGAGLSRIVKAILNNEHAVISLSMVNPEIVGVKNIALSVPRVVGAKGIEATLFPSITKDEESLLKESAESLKAAADAVLSASNL</sequence>
<evidence type="ECO:0000256" key="4">
    <source>
        <dbReference type="ARBA" id="ARBA00012967"/>
    </source>
</evidence>
<dbReference type="InterPro" id="IPR036291">
    <property type="entry name" value="NAD(P)-bd_dom_sf"/>
</dbReference>
<dbReference type="PANTHER" id="PTHR43128">
    <property type="entry name" value="L-2-HYDROXYCARBOXYLATE DEHYDROGENASE (NAD(P)(+))"/>
    <property type="match status" value="1"/>
</dbReference>
<feature type="binding site" evidence="8">
    <location>
        <begin position="117"/>
        <end position="120"/>
    </location>
    <ligand>
        <name>substrate</name>
    </ligand>
</feature>
<name>A0A1U7JIB8_9HYPH</name>
<evidence type="ECO:0000256" key="10">
    <source>
        <dbReference type="PIRSR" id="PIRSR000102-3"/>
    </source>
</evidence>
<protein>
    <recommendedName>
        <fullName evidence="4 8">L-lactate dehydrogenase</fullName>
        <shortName evidence="8">L-LDH</shortName>
        <ecNumber evidence="4 8">1.1.1.27</ecNumber>
    </recommendedName>
</protein>
<dbReference type="Pfam" id="PF02866">
    <property type="entry name" value="Ldh_1_C"/>
    <property type="match status" value="1"/>
</dbReference>
<keyword evidence="8" id="KW-0021">Allosteric enzyme</keyword>
<comment type="function">
    <text evidence="8">Catalyzes the conversion of lactate to pyruvate.</text>
</comment>
<keyword evidence="5 8" id="KW-0560">Oxidoreductase</keyword>
<dbReference type="GO" id="GO:0004459">
    <property type="term" value="F:L-lactate dehydrogenase (NAD+) activity"/>
    <property type="evidence" value="ECO:0007669"/>
    <property type="project" value="UniProtKB-UniRule"/>
</dbReference>
<feature type="binding site" evidence="8">
    <location>
        <position position="62"/>
    </location>
    <ligand>
        <name>NAD(+)</name>
        <dbReference type="ChEBI" id="CHEBI:57540"/>
    </ligand>
</feature>
<evidence type="ECO:0000256" key="7">
    <source>
        <dbReference type="ARBA" id="ARBA00049258"/>
    </source>
</evidence>
<evidence type="ECO:0000313" key="14">
    <source>
        <dbReference type="Proteomes" id="UP000185783"/>
    </source>
</evidence>
<feature type="active site" description="Proton acceptor" evidence="8 9">
    <location>
        <position position="172"/>
    </location>
</feature>
<comment type="activity regulation">
    <text evidence="8">Allosterically activated by fructose 1,6-bisphosphate (FBP).</text>
</comment>
<keyword evidence="14" id="KW-1185">Reference proteome</keyword>
<dbReference type="InterPro" id="IPR001557">
    <property type="entry name" value="L-lactate/malate_DH"/>
</dbReference>
<dbReference type="STRING" id="197461.A3843_08895"/>
<dbReference type="InterPro" id="IPR022383">
    <property type="entry name" value="Lactate/malate_DH_C"/>
</dbReference>
<dbReference type="UniPathway" id="UPA00554">
    <property type="reaction ID" value="UER00611"/>
</dbReference>
<comment type="subcellular location">
    <subcellularLocation>
        <location evidence="8">Cytoplasm</location>
    </subcellularLocation>
</comment>
<feature type="binding site" evidence="8">
    <location>
        <position position="98"/>
    </location>
    <ligand>
        <name>NAD(+)</name>
        <dbReference type="ChEBI" id="CHEBI:57540"/>
    </ligand>
</feature>
<dbReference type="InterPro" id="IPR018177">
    <property type="entry name" value="L-lactate_DH_AS"/>
</dbReference>
<comment type="function">
    <text evidence="1">Catalyzes the reversible oxidation of malate to oxaloacetate.</text>
</comment>
<comment type="caution">
    <text evidence="8">Lacks conserved residue(s) required for the propagation of feature annotation.</text>
</comment>
<dbReference type="Gene3D" id="3.90.110.10">
    <property type="entry name" value="Lactate dehydrogenase/glycoside hydrolase, family 4, C-terminal"/>
    <property type="match status" value="1"/>
</dbReference>
<dbReference type="Proteomes" id="UP000185783">
    <property type="component" value="Unassembled WGS sequence"/>
</dbReference>
<gene>
    <name evidence="8" type="primary">ldh</name>
    <name evidence="13" type="ORF">A3843_08895</name>
</gene>
<evidence type="ECO:0000256" key="1">
    <source>
        <dbReference type="ARBA" id="ARBA00003966"/>
    </source>
</evidence>
<dbReference type="GO" id="GO:0005737">
    <property type="term" value="C:cytoplasm"/>
    <property type="evidence" value="ECO:0007669"/>
    <property type="project" value="UniProtKB-SubCell"/>
</dbReference>
<evidence type="ECO:0000256" key="8">
    <source>
        <dbReference type="HAMAP-Rule" id="MF_00488"/>
    </source>
</evidence>
<dbReference type="GO" id="GO:0006096">
    <property type="term" value="P:glycolytic process"/>
    <property type="evidence" value="ECO:0007669"/>
    <property type="project" value="UniProtKB-UniRule"/>
</dbReference>
<proteinExistence type="inferred from homology"/>
<comment type="pathway">
    <text evidence="2 8">Fermentation; pyruvate fermentation to lactate; (S)-lactate from pyruvate: step 1/1.</text>
</comment>
<evidence type="ECO:0000313" key="13">
    <source>
        <dbReference type="EMBL" id="OKL44493.1"/>
    </source>
</evidence>
<comment type="subunit">
    <text evidence="8">Homotetramer.</text>
</comment>